<dbReference type="AlphaFoldDB" id="A0A381VYS3"/>
<feature type="transmembrane region" description="Helical" evidence="1">
    <location>
        <begin position="73"/>
        <end position="92"/>
    </location>
</feature>
<evidence type="ECO:0000256" key="1">
    <source>
        <dbReference type="SAM" id="Phobius"/>
    </source>
</evidence>
<sequence>VQRTASSKPSTITEHYRGSEIVDELEIPEKFPKTINDLLLTTHSHVISFAIIFIILGGLTYFSSILKGRVKTFLMIEPMISSCVTFGSIWGIRFISPIFGIIAMVSGILIYVSFYVIVIALLAESIPKK</sequence>
<protein>
    <submittedName>
        <fullName evidence="2">Uncharacterized protein</fullName>
    </submittedName>
</protein>
<name>A0A381VYS3_9ZZZZ</name>
<keyword evidence="1" id="KW-0472">Membrane</keyword>
<keyword evidence="1" id="KW-0812">Transmembrane</keyword>
<organism evidence="2">
    <name type="scientific">marine metagenome</name>
    <dbReference type="NCBI Taxonomy" id="408172"/>
    <lineage>
        <taxon>unclassified sequences</taxon>
        <taxon>metagenomes</taxon>
        <taxon>ecological metagenomes</taxon>
    </lineage>
</organism>
<dbReference type="EMBL" id="UINC01010197">
    <property type="protein sequence ID" value="SVA45449.1"/>
    <property type="molecule type" value="Genomic_DNA"/>
</dbReference>
<accession>A0A381VYS3</accession>
<feature type="transmembrane region" description="Helical" evidence="1">
    <location>
        <begin position="98"/>
        <end position="123"/>
    </location>
</feature>
<gene>
    <name evidence="2" type="ORF">METZ01_LOCUS98303</name>
</gene>
<proteinExistence type="predicted"/>
<evidence type="ECO:0000313" key="2">
    <source>
        <dbReference type="EMBL" id="SVA45449.1"/>
    </source>
</evidence>
<feature type="transmembrane region" description="Helical" evidence="1">
    <location>
        <begin position="46"/>
        <end position="66"/>
    </location>
</feature>
<feature type="non-terminal residue" evidence="2">
    <location>
        <position position="1"/>
    </location>
</feature>
<reference evidence="2" key="1">
    <citation type="submission" date="2018-05" db="EMBL/GenBank/DDBJ databases">
        <authorList>
            <person name="Lanie J.A."/>
            <person name="Ng W.-L."/>
            <person name="Kazmierczak K.M."/>
            <person name="Andrzejewski T.M."/>
            <person name="Davidsen T.M."/>
            <person name="Wayne K.J."/>
            <person name="Tettelin H."/>
            <person name="Glass J.I."/>
            <person name="Rusch D."/>
            <person name="Podicherti R."/>
            <person name="Tsui H.-C.T."/>
            <person name="Winkler M.E."/>
        </authorList>
    </citation>
    <scope>NUCLEOTIDE SEQUENCE</scope>
</reference>
<keyword evidence="1" id="KW-1133">Transmembrane helix</keyword>